<evidence type="ECO:0000256" key="1">
    <source>
        <dbReference type="SAM" id="MobiDB-lite"/>
    </source>
</evidence>
<feature type="compositionally biased region" description="Polar residues" evidence="1">
    <location>
        <begin position="32"/>
        <end position="41"/>
    </location>
</feature>
<dbReference type="HOGENOM" id="CLU_007787_0_0_1"/>
<feature type="domain" description="Rho-GAP" evidence="2">
    <location>
        <begin position="276"/>
        <end position="474"/>
    </location>
</feature>
<dbReference type="eggNOG" id="ENOG502QV7C">
    <property type="taxonomic scope" value="Eukaryota"/>
</dbReference>
<dbReference type="GeneID" id="19399819"/>
<keyword evidence="4" id="KW-1185">Reference proteome</keyword>
<dbReference type="InterPro" id="IPR003961">
    <property type="entry name" value="FN3_dom"/>
</dbReference>
<dbReference type="InterPro" id="IPR027417">
    <property type="entry name" value="P-loop_NTPase"/>
</dbReference>
<reference evidence="3 4" key="1">
    <citation type="journal article" date="2012" name="PLoS Pathog.">
        <title>Diverse lifestyles and strategies of plant pathogenesis encoded in the genomes of eighteen Dothideomycetes fungi.</title>
        <authorList>
            <person name="Ohm R.A."/>
            <person name="Feau N."/>
            <person name="Henrissat B."/>
            <person name="Schoch C.L."/>
            <person name="Horwitz B.A."/>
            <person name="Barry K.W."/>
            <person name="Condon B.J."/>
            <person name="Copeland A.C."/>
            <person name="Dhillon B."/>
            <person name="Glaser F."/>
            <person name="Hesse C.N."/>
            <person name="Kosti I."/>
            <person name="LaButti K."/>
            <person name="Lindquist E.A."/>
            <person name="Lucas S."/>
            <person name="Salamov A.A."/>
            <person name="Bradshaw R.E."/>
            <person name="Ciuffetti L."/>
            <person name="Hamelin R.C."/>
            <person name="Kema G.H.J."/>
            <person name="Lawrence C."/>
            <person name="Scott J.A."/>
            <person name="Spatafora J.W."/>
            <person name="Turgeon B.G."/>
            <person name="de Wit P.J.G.M."/>
            <person name="Zhong S."/>
            <person name="Goodwin S.B."/>
            <person name="Grigoriev I.V."/>
        </authorList>
    </citation>
    <scope>NUCLEOTIDE SEQUENCE [LARGE SCALE GENOMIC DNA]</scope>
    <source>
        <strain evidence="4">28A</strain>
    </source>
</reference>
<dbReference type="Proteomes" id="UP000016935">
    <property type="component" value="Unassembled WGS sequence"/>
</dbReference>
<dbReference type="PANTHER" id="PTHR31594">
    <property type="entry name" value="AIG1-TYPE G DOMAIN-CONTAINING PROTEIN"/>
    <property type="match status" value="1"/>
</dbReference>
<feature type="region of interest" description="Disordered" evidence="1">
    <location>
        <begin position="22"/>
        <end position="43"/>
    </location>
</feature>
<name>R0JIF7_EXST2</name>
<proteinExistence type="predicted"/>
<dbReference type="InterPro" id="IPR036116">
    <property type="entry name" value="FN3_sf"/>
</dbReference>
<feature type="region of interest" description="Disordered" evidence="1">
    <location>
        <begin position="466"/>
        <end position="494"/>
    </location>
</feature>
<dbReference type="Gene3D" id="3.40.50.300">
    <property type="entry name" value="P-loop containing nucleotide triphosphate hydrolases"/>
    <property type="match status" value="1"/>
</dbReference>
<dbReference type="OrthoDB" id="8954335at2759"/>
<dbReference type="PANTHER" id="PTHR31594:SF14">
    <property type="entry name" value="FIBRONECTIN TYPE-III DOMAIN-CONTAINING PROTEIN"/>
    <property type="match status" value="1"/>
</dbReference>
<dbReference type="STRING" id="671987.R0JIF7"/>
<dbReference type="PROSITE" id="PS50238">
    <property type="entry name" value="RHOGAP"/>
    <property type="match status" value="1"/>
</dbReference>
<dbReference type="RefSeq" id="XP_008031639.1">
    <property type="nucleotide sequence ID" value="XM_008033448.1"/>
</dbReference>
<dbReference type="AlphaFoldDB" id="R0JIF7"/>
<reference evidence="3 4" key="2">
    <citation type="journal article" date="2013" name="PLoS Genet.">
        <title>Comparative genome structure, secondary metabolite, and effector coding capacity across Cochliobolus pathogens.</title>
        <authorList>
            <person name="Condon B.J."/>
            <person name="Leng Y."/>
            <person name="Wu D."/>
            <person name="Bushley K.E."/>
            <person name="Ohm R.A."/>
            <person name="Otillar R."/>
            <person name="Martin J."/>
            <person name="Schackwitz W."/>
            <person name="Grimwood J."/>
            <person name="MohdZainudin N."/>
            <person name="Xue C."/>
            <person name="Wang R."/>
            <person name="Manning V.A."/>
            <person name="Dhillon B."/>
            <person name="Tu Z.J."/>
            <person name="Steffenson B.J."/>
            <person name="Salamov A."/>
            <person name="Sun H."/>
            <person name="Lowry S."/>
            <person name="LaButti K."/>
            <person name="Han J."/>
            <person name="Copeland A."/>
            <person name="Lindquist E."/>
            <person name="Barry K."/>
            <person name="Schmutz J."/>
            <person name="Baker S.E."/>
            <person name="Ciuffetti L.M."/>
            <person name="Grigoriev I.V."/>
            <person name="Zhong S."/>
            <person name="Turgeon B.G."/>
        </authorList>
    </citation>
    <scope>NUCLEOTIDE SEQUENCE [LARGE SCALE GENOMIC DNA]</scope>
    <source>
        <strain evidence="4">28A</strain>
    </source>
</reference>
<dbReference type="InterPro" id="IPR052090">
    <property type="entry name" value="Cytolytic_pore-forming_toxin"/>
</dbReference>
<dbReference type="SUPFAM" id="SSF49265">
    <property type="entry name" value="Fibronectin type III"/>
    <property type="match status" value="1"/>
</dbReference>
<sequence>MSLVSPPALNVHLEPVTSETPASAITRVGASRTGSSPSAANRNPALSILDASTAVLKRPALGEDVQLGMLYDYRTSQFYAGVSLWDNSVVNAEQILPEQMVQNGDFTYSFSLDEARSDAALDAEGGLDLDLGMTKATGAAKYLNDGKSSTHEARINASCTIVRRTRRIPQEILASMQHEGRLNDPRYTHYVGEVVEGGSATLSFVQTCSSDENAKEVLGRLEAKIIPLSAAGNINTSFNEKKNSMLEGVRISYSGAIAESVASMEDARRIAQEMPTKLKQQLNTLEYKLFPLQVLDSALRREIRGLDAGLVSRTSAALKASAQRLLQLQDLREQDTYRAAFPIIGEQIMNIHTVFSNADTLFKQTARRILPLLRNQSLDYTAHSSELQAAVALLEQRTKFTGQFIAKKYKELRILQEHIASLVADGFENHLSGMAVQSLAAGPSPRLLLSFGGTSINRAQHSLQKIIESPDIRNTDDDESGSDSDTEDNEWFANPQTVTNLESNCLMLRVQRSRSPAPPAVTFGIASIDKAFRPGNDRRSRTTVGDIILDYKGKLHIVTGLLPGAPKVVDLRIEDQIVHVTWERIRSHEEDLVLPTTGFVVRYRPRPNLAKDGAFPHAKGIEEFVERFIAFSSCSLAIGGPSEAKLYDDCDYEVGVCVETEIGRSAWSDSIIGRTIKLPSVASRMIDFYNQHQRNLKRSQVGVRPWQLDSSGAKGSLYLGLKTQAERACTDARFKNELAVRIVDVAPEFEPETEPASIPDQDNTIVVIFAGCTGHGKSTEINAFISYLLGGAVDDHARIMVIDDRGANQAGAVTQFVTCYRLRPLSSLFQGKTLLIVDTPGYGDTRGVERDTFVTAAMSMFFKTITHVHAIIFTCRANETRTTLLSPVSTYIFSLFSKDVQGCLQTIYTYSDAGVPQARTALTELKWPVKNGEVEVNNAAFTVDLDTQNPEKVRDWWLMSVKGQDEIMRMLLGKRPVSTTGSADVTKNRLDLE</sequence>
<dbReference type="CDD" id="cd00063">
    <property type="entry name" value="FN3"/>
    <property type="match status" value="1"/>
</dbReference>
<dbReference type="SUPFAM" id="SSF52540">
    <property type="entry name" value="P-loop containing nucleoside triphosphate hydrolases"/>
    <property type="match status" value="1"/>
</dbReference>
<dbReference type="CDD" id="cd00882">
    <property type="entry name" value="Ras_like_GTPase"/>
    <property type="match status" value="1"/>
</dbReference>
<gene>
    <name evidence="3" type="ORF">SETTUDRAFT_166460</name>
</gene>
<organism evidence="3 4">
    <name type="scientific">Exserohilum turcicum (strain 28A)</name>
    <name type="common">Northern leaf blight fungus</name>
    <name type="synonym">Setosphaeria turcica</name>
    <dbReference type="NCBI Taxonomy" id="671987"/>
    <lineage>
        <taxon>Eukaryota</taxon>
        <taxon>Fungi</taxon>
        <taxon>Dikarya</taxon>
        <taxon>Ascomycota</taxon>
        <taxon>Pezizomycotina</taxon>
        <taxon>Dothideomycetes</taxon>
        <taxon>Pleosporomycetidae</taxon>
        <taxon>Pleosporales</taxon>
        <taxon>Pleosporineae</taxon>
        <taxon>Pleosporaceae</taxon>
        <taxon>Exserohilum</taxon>
    </lineage>
</organism>
<evidence type="ECO:0000259" key="2">
    <source>
        <dbReference type="PROSITE" id="PS50238"/>
    </source>
</evidence>
<protein>
    <recommendedName>
        <fullName evidence="2">Rho-GAP domain-containing protein</fullName>
    </recommendedName>
</protein>
<evidence type="ECO:0000313" key="3">
    <source>
        <dbReference type="EMBL" id="EOA81113.1"/>
    </source>
</evidence>
<dbReference type="GO" id="GO:0007165">
    <property type="term" value="P:signal transduction"/>
    <property type="evidence" value="ECO:0007669"/>
    <property type="project" value="InterPro"/>
</dbReference>
<dbReference type="InterPro" id="IPR000198">
    <property type="entry name" value="RhoGAP_dom"/>
</dbReference>
<feature type="compositionally biased region" description="Acidic residues" evidence="1">
    <location>
        <begin position="476"/>
        <end position="490"/>
    </location>
</feature>
<evidence type="ECO:0000313" key="4">
    <source>
        <dbReference type="Proteomes" id="UP000016935"/>
    </source>
</evidence>
<accession>R0JIF7</accession>
<dbReference type="EMBL" id="KB908877">
    <property type="protein sequence ID" value="EOA81113.1"/>
    <property type="molecule type" value="Genomic_DNA"/>
</dbReference>